<evidence type="ECO:0000256" key="1">
    <source>
        <dbReference type="SAM" id="MobiDB-lite"/>
    </source>
</evidence>
<dbReference type="EMBL" id="JWZT01003072">
    <property type="protein sequence ID" value="KII67815.1"/>
    <property type="molecule type" value="Genomic_DNA"/>
</dbReference>
<comment type="caution">
    <text evidence="2">The sequence shown here is derived from an EMBL/GenBank/DDBJ whole genome shotgun (WGS) entry which is preliminary data.</text>
</comment>
<proteinExistence type="predicted"/>
<keyword evidence="3" id="KW-1185">Reference proteome</keyword>
<feature type="region of interest" description="Disordered" evidence="1">
    <location>
        <begin position="376"/>
        <end position="424"/>
    </location>
</feature>
<accession>A0A0C2MUF9</accession>
<evidence type="ECO:0000313" key="2">
    <source>
        <dbReference type="EMBL" id="KII67815.1"/>
    </source>
</evidence>
<name>A0A0C2MUF9_THEKT</name>
<protein>
    <submittedName>
        <fullName evidence="2">Uncharacterized protein</fullName>
    </submittedName>
</protein>
<dbReference type="AlphaFoldDB" id="A0A0C2MUF9"/>
<evidence type="ECO:0000313" key="3">
    <source>
        <dbReference type="Proteomes" id="UP000031668"/>
    </source>
</evidence>
<organism evidence="2 3">
    <name type="scientific">Thelohanellus kitauei</name>
    <name type="common">Myxosporean</name>
    <dbReference type="NCBI Taxonomy" id="669202"/>
    <lineage>
        <taxon>Eukaryota</taxon>
        <taxon>Metazoa</taxon>
        <taxon>Cnidaria</taxon>
        <taxon>Myxozoa</taxon>
        <taxon>Myxosporea</taxon>
        <taxon>Bivalvulida</taxon>
        <taxon>Platysporina</taxon>
        <taxon>Myxobolidae</taxon>
        <taxon>Thelohanellus</taxon>
    </lineage>
</organism>
<sequence>MVQTFTNQFNTTRNPELYKIYITVKKFTDVTRGRNLLEQQDYRTEINNLTNHNAEAPTIQTHSKIPQQNKTNTSDMLEIISITKKTGDYEGGEVNISNGHNNTFLAEVTSYVNYKIEIPTSKTSGDVDKFETIKNTNIQSNIKTILSADKNENNTQPATIIKKFSDVTATSEFSKIMDIQALSLVTRLSTQENRAPINILDNSEEELKNLTDRVNTWGRNVTPEILLLNKTLMISATAQLETDNFTVTDKNNTNIPKSTKVMNVSFLPVFKSQKIDDKTNCPNMTKTLNRVTADKQSITSSRGIILDENYTSLELFFHHLSPVNKSSTFATHESKTGNNVTNAILVGTNQTTITYKEVNFSQSLNKTPRAWQTITGRGTSLQEGTNTLSSGNNQSEKSTTNFEIGKISKRPNENFESPYKESNN</sequence>
<reference evidence="2 3" key="1">
    <citation type="journal article" date="2014" name="Genome Biol. Evol.">
        <title>The genome of the myxosporean Thelohanellus kitauei shows adaptations to nutrient acquisition within its fish host.</title>
        <authorList>
            <person name="Yang Y."/>
            <person name="Xiong J."/>
            <person name="Zhou Z."/>
            <person name="Huo F."/>
            <person name="Miao W."/>
            <person name="Ran C."/>
            <person name="Liu Y."/>
            <person name="Zhang J."/>
            <person name="Feng J."/>
            <person name="Wang M."/>
            <person name="Wang M."/>
            <person name="Wang L."/>
            <person name="Yao B."/>
        </authorList>
    </citation>
    <scope>NUCLEOTIDE SEQUENCE [LARGE SCALE GENOMIC DNA]</scope>
    <source>
        <strain evidence="2">Wuqing</strain>
    </source>
</reference>
<dbReference type="Proteomes" id="UP000031668">
    <property type="component" value="Unassembled WGS sequence"/>
</dbReference>
<gene>
    <name evidence="2" type="ORF">RF11_07302</name>
</gene>
<feature type="compositionally biased region" description="Polar residues" evidence="1">
    <location>
        <begin position="376"/>
        <end position="402"/>
    </location>
</feature>